<sequence>MTKSKNILSRCTPLHGQIWQKLATNYVLIIFVRHIEGRRWKRYIMNFLGYHYWFFYLSNPHSFGIFSTTVKTLLTFFAETSFMFSNIMCYIVYHEPDGVMNLSASVYVGSLLALFSSSIVILGIEYALCNIRPTFQRQYHGLPIAFVSNDTTERLKNLEVYWEGSDASSSTDEDSDIKISGPIAEIRSKKAAIKAKEALEAKMEKKKMAKNRKRTRRNRRQFPEKRNNDTVTEHKDSENRAKDQSRVPTSGFEGSRKNGVKFAPNVNKSNPRLNKSCDHQQVDHFQKETDHVSVDLTPIEVKHLWFKGRQSSKRLPGEHMKIYTDSNDVWETGSSRTSLLTIDSVQNSSYAPHDTPLSLCERGQVTQDETNLNFSSSTDTGARCQLLDTTRKFATRTWNMISNADIKKWWFEDRTPDKPAQGEHLHNYKTHSEDWETKSSRSSLSEISEVPQQVIDSLRPKIDNFDLTPSDSVTFKSESDTSVHLTKSIEMQSGTSDDQLLCNKGPNKNVKSYRSTRTAELHPNRRKRRLASEKQNNATYRLTSNGDTQIGGSLSALALQYLKQAVPVVYASSPEDDDDDDGSVRFIHNTKKKNIFDVLSPSKVGEDSQKIEPSPSDNNEIPTAEITSLIRKKSKRAPDSASSYTGTPCTDTEGFIKQPQRKSSNMLHSGLPLIQEFDPDTRPKVIAFNVKPEIQGSSSKFPTRKYGPSSSQASEASQETTAVTPSTCTIGLAAAASLGGASITAPDIASSPAASSVNQVTQTSPIIASKASPNYSLKDVPDVVSVASSDSTIPDSPEMEPEASPEASYTILNVEDEDAVLEFELEKQFEEFMTILNDPYSDEAMDLYFGTKKQMPDILEIVSYCTAFRSQSGWSIDPSSASVRSPSSCSSATTVRENNYRIKDHGISSSMEMLEKIAEAVSKHIPGSSRSASTVTGSLSLQDNTSNELRRLSSETSCRTTFTDPYLLRPLYPSEYRITDSDFLSKCQFSWLTSATDSDKNFIPNLLQIILLDIDSLMTNDRTWASLGKKTRTWYVMVCRNLWNQIQTHMLDRDFVIKQDIRLKRIQNREKEENFSQVVSGSSSSEIDLNTLLSATAVSDESERSEARCVLLDQEVDCYCDCGRTECNQVQNIFSDLLLLASSILSQTVSDLYKLISQSERISQEALLDLCDSINRSIEIASYDLAAVAIEPDLITCYEDLWSFPVDPGHQVLASIIVHKSLRRGAAIYEFEWHLGKRAYFLVSEVIDAAVGDVGCEIYEDTVIAKLCQDAIKEATQEVLQDFADPIHIFTQHAIKHKLIRITKDIVRSQHRLSFIEDVVKLLASLWRLEGLDLSVDITSRLVEALITRIFKEQLKDTRIFSNLVQLKEIEQGINRFVRTAILCATNNLLVCIENGEPLNQANLTSIIEQVADSDSKESKEAQGISVTAEKTQRQTNNLPNVQKDRRLSKQYSSDKGRSISTIRKMPQILAEEINFNIDVASAAVYYYLVDQSSIIFDEYTFDLEISSMVDDIILKARNSLIADQLRKIAMEEKAERSNIYSSDEFAPSDMYLKMKSCLISYDVLMDAQISLIEDSIGDPFTLDSKEIYDLRKELGPLKMYSEFLDQDIQNRNKQEMIKELKRYSKRHRDYVTINLQNVADSQCITNNTPNYDDRDLYLLEWLLRYIFPSMPSKMIFAASNPVPCLLPNLYGSNLFEMK</sequence>
<feature type="compositionally biased region" description="Polar residues" evidence="1">
    <location>
        <begin position="1425"/>
        <end position="1441"/>
    </location>
</feature>
<feature type="transmembrane region" description="Helical" evidence="2">
    <location>
        <begin position="73"/>
        <end position="93"/>
    </location>
</feature>
<evidence type="ECO:0000313" key="4">
    <source>
        <dbReference type="Proteomes" id="UP000030746"/>
    </source>
</evidence>
<dbReference type="OrthoDB" id="6095368at2759"/>
<feature type="region of interest" description="Disordered" evidence="1">
    <location>
        <begin position="201"/>
        <end position="273"/>
    </location>
</feature>
<accession>V4AIZ8</accession>
<feature type="region of interest" description="Disordered" evidence="1">
    <location>
        <begin position="496"/>
        <end position="544"/>
    </location>
</feature>
<dbReference type="GeneID" id="20238726"/>
<evidence type="ECO:0000256" key="2">
    <source>
        <dbReference type="SAM" id="Phobius"/>
    </source>
</evidence>
<feature type="transmembrane region" description="Helical" evidence="2">
    <location>
        <begin position="105"/>
        <end position="128"/>
    </location>
</feature>
<feature type="compositionally biased region" description="Low complexity" evidence="1">
    <location>
        <begin position="709"/>
        <end position="722"/>
    </location>
</feature>
<proteinExistence type="predicted"/>
<feature type="compositionally biased region" description="Polar residues" evidence="1">
    <location>
        <begin position="533"/>
        <end position="544"/>
    </location>
</feature>
<feature type="region of interest" description="Disordered" evidence="1">
    <location>
        <begin position="1415"/>
        <end position="1441"/>
    </location>
</feature>
<evidence type="ECO:0000313" key="3">
    <source>
        <dbReference type="EMBL" id="ESO93481.1"/>
    </source>
</evidence>
<feature type="compositionally biased region" description="Low complexity" evidence="1">
    <location>
        <begin position="786"/>
        <end position="796"/>
    </location>
</feature>
<keyword evidence="2" id="KW-0812">Transmembrane</keyword>
<dbReference type="HOGENOM" id="CLU_240938_0_0_1"/>
<feature type="compositionally biased region" description="Basic and acidic residues" evidence="1">
    <location>
        <begin position="221"/>
        <end position="245"/>
    </location>
</feature>
<feature type="region of interest" description="Disordered" evidence="1">
    <location>
        <begin position="600"/>
        <end position="664"/>
    </location>
</feature>
<feature type="region of interest" description="Disordered" evidence="1">
    <location>
        <begin position="419"/>
        <end position="449"/>
    </location>
</feature>
<keyword evidence="2" id="KW-0472">Membrane</keyword>
<dbReference type="KEGG" id="lgi:LOTGIDRAFT_161583"/>
<reference evidence="3 4" key="1">
    <citation type="journal article" date="2013" name="Nature">
        <title>Insights into bilaterian evolution from three spiralian genomes.</title>
        <authorList>
            <person name="Simakov O."/>
            <person name="Marletaz F."/>
            <person name="Cho S.J."/>
            <person name="Edsinger-Gonzales E."/>
            <person name="Havlak P."/>
            <person name="Hellsten U."/>
            <person name="Kuo D.H."/>
            <person name="Larsson T."/>
            <person name="Lv J."/>
            <person name="Arendt D."/>
            <person name="Savage R."/>
            <person name="Osoegawa K."/>
            <person name="de Jong P."/>
            <person name="Grimwood J."/>
            <person name="Chapman J.A."/>
            <person name="Shapiro H."/>
            <person name="Aerts A."/>
            <person name="Otillar R.P."/>
            <person name="Terry A.Y."/>
            <person name="Boore J.L."/>
            <person name="Grigoriev I.V."/>
            <person name="Lindberg D.R."/>
            <person name="Seaver E.C."/>
            <person name="Weisblat D.A."/>
            <person name="Putnam N.H."/>
            <person name="Rokhsar D.S."/>
        </authorList>
    </citation>
    <scope>NUCLEOTIDE SEQUENCE [LARGE SCALE GENOMIC DNA]</scope>
</reference>
<feature type="transmembrane region" description="Helical" evidence="2">
    <location>
        <begin position="43"/>
        <end position="61"/>
    </location>
</feature>
<dbReference type="Proteomes" id="UP000030746">
    <property type="component" value="Unassembled WGS sequence"/>
</dbReference>
<feature type="compositionally biased region" description="Polar residues" evidence="1">
    <location>
        <begin position="640"/>
        <end position="650"/>
    </location>
</feature>
<dbReference type="CTD" id="20238726"/>
<dbReference type="RefSeq" id="XP_009055683.1">
    <property type="nucleotide sequence ID" value="XM_009057435.1"/>
</dbReference>
<name>V4AIZ8_LOTGI</name>
<feature type="region of interest" description="Disordered" evidence="1">
    <location>
        <begin position="697"/>
        <end position="722"/>
    </location>
</feature>
<feature type="compositionally biased region" description="Basic residues" evidence="1">
    <location>
        <begin position="204"/>
        <end position="220"/>
    </location>
</feature>
<feature type="region of interest" description="Disordered" evidence="1">
    <location>
        <begin position="786"/>
        <end position="806"/>
    </location>
</feature>
<feature type="compositionally biased region" description="Basic and acidic residues" evidence="1">
    <location>
        <begin position="419"/>
        <end position="439"/>
    </location>
</feature>
<organism evidence="3 4">
    <name type="scientific">Lottia gigantea</name>
    <name type="common">Giant owl limpet</name>
    <dbReference type="NCBI Taxonomy" id="225164"/>
    <lineage>
        <taxon>Eukaryota</taxon>
        <taxon>Metazoa</taxon>
        <taxon>Spiralia</taxon>
        <taxon>Lophotrochozoa</taxon>
        <taxon>Mollusca</taxon>
        <taxon>Gastropoda</taxon>
        <taxon>Patellogastropoda</taxon>
        <taxon>Lottioidea</taxon>
        <taxon>Lottiidae</taxon>
        <taxon>Lottia</taxon>
    </lineage>
</organism>
<protein>
    <submittedName>
        <fullName evidence="3">Uncharacterized protein</fullName>
    </submittedName>
</protein>
<keyword evidence="4" id="KW-1185">Reference proteome</keyword>
<dbReference type="EMBL" id="KB201891">
    <property type="protein sequence ID" value="ESO93481.1"/>
    <property type="molecule type" value="Genomic_DNA"/>
</dbReference>
<gene>
    <name evidence="3" type="ORF">LOTGIDRAFT_161583</name>
</gene>
<evidence type="ECO:0000256" key="1">
    <source>
        <dbReference type="SAM" id="MobiDB-lite"/>
    </source>
</evidence>
<keyword evidence="2" id="KW-1133">Transmembrane helix</keyword>